<gene>
    <name evidence="13" type="ORF">N302_03620</name>
</gene>
<evidence type="ECO:0000256" key="5">
    <source>
        <dbReference type="ARBA" id="ARBA00023149"/>
    </source>
</evidence>
<comment type="pathway">
    <text evidence="1">Purine metabolism; 3',5'-cyclic AMP degradation; AMP from 3',5'-cyclic AMP: step 1/1.</text>
</comment>
<reference evidence="13 14" key="1">
    <citation type="submission" date="2014-04" db="EMBL/GenBank/DDBJ databases">
        <title>Genome evolution of avian class.</title>
        <authorList>
            <person name="Zhang G."/>
            <person name="Li C."/>
        </authorList>
    </citation>
    <scope>NUCLEOTIDE SEQUENCE [LARGE SCALE GENOMIC DNA]</scope>
    <source>
        <strain evidence="13">BGI_N302</strain>
    </source>
</reference>
<name>A0A091F144_CORBR</name>
<keyword evidence="3 9" id="KW-0479">Metal-binding</keyword>
<dbReference type="SMART" id="SM00471">
    <property type="entry name" value="HDc"/>
    <property type="match status" value="1"/>
</dbReference>
<feature type="non-terminal residue" evidence="13">
    <location>
        <position position="623"/>
    </location>
</feature>
<feature type="binding site" evidence="9">
    <location>
        <position position="348"/>
    </location>
    <ligand>
        <name>Zn(2+)</name>
        <dbReference type="ChEBI" id="CHEBI:29105"/>
        <label>1</label>
    </ligand>
</feature>
<comment type="catalytic activity">
    <reaction evidence="6">
        <text>3',5'-cyclic AMP + H2O = AMP + H(+)</text>
        <dbReference type="Rhea" id="RHEA:25277"/>
        <dbReference type="ChEBI" id="CHEBI:15377"/>
        <dbReference type="ChEBI" id="CHEBI:15378"/>
        <dbReference type="ChEBI" id="CHEBI:58165"/>
        <dbReference type="ChEBI" id="CHEBI:456215"/>
        <dbReference type="EC" id="3.1.4.53"/>
    </reaction>
    <physiologicalReaction direction="left-to-right" evidence="6">
        <dbReference type="Rhea" id="RHEA:25278"/>
    </physiologicalReaction>
</comment>
<dbReference type="Pfam" id="PF00233">
    <property type="entry name" value="PDEase_I"/>
    <property type="match status" value="1"/>
</dbReference>
<dbReference type="GO" id="GO:0004115">
    <property type="term" value="F:3',5'-cyclic-AMP phosphodiesterase activity"/>
    <property type="evidence" value="ECO:0007669"/>
    <property type="project" value="UniProtKB-EC"/>
</dbReference>
<feature type="non-terminal residue" evidence="13">
    <location>
        <position position="1"/>
    </location>
</feature>
<comment type="similarity">
    <text evidence="2">Belongs to the cyclic nucleotide phosphodiesterase family. PDE4 subfamily.</text>
</comment>
<evidence type="ECO:0000256" key="2">
    <source>
        <dbReference type="ARBA" id="ARBA00009517"/>
    </source>
</evidence>
<feature type="binding site" evidence="9">
    <location>
        <position position="312"/>
    </location>
    <ligand>
        <name>Zn(2+)</name>
        <dbReference type="ChEBI" id="CHEBI:29105"/>
        <label>1</label>
    </ligand>
</feature>
<dbReference type="FunFam" id="1.10.1300.10:FF:000001">
    <property type="entry name" value="Phosphodiesterase"/>
    <property type="match status" value="1"/>
</dbReference>
<dbReference type="EMBL" id="KK719539">
    <property type="protein sequence ID" value="KFO63888.1"/>
    <property type="molecule type" value="Genomic_DNA"/>
</dbReference>
<evidence type="ECO:0000256" key="9">
    <source>
        <dbReference type="PIRSR" id="PIRSR623088-3"/>
    </source>
</evidence>
<feature type="binding site" evidence="9">
    <location>
        <position position="349"/>
    </location>
    <ligand>
        <name>Zn(2+)</name>
        <dbReference type="ChEBI" id="CHEBI:29105"/>
        <label>2</label>
    </ligand>
</feature>
<dbReference type="PRINTS" id="PR00387">
    <property type="entry name" value="PDIESTERASE1"/>
</dbReference>
<feature type="binding site" evidence="8">
    <location>
        <position position="466"/>
    </location>
    <ligand>
        <name>AMP</name>
        <dbReference type="ChEBI" id="CHEBI:456215"/>
    </ligand>
</feature>
<dbReference type="CDD" id="cd00077">
    <property type="entry name" value="HDc"/>
    <property type="match status" value="1"/>
</dbReference>
<dbReference type="InterPro" id="IPR003607">
    <property type="entry name" value="HD/PDEase_dom"/>
</dbReference>
<dbReference type="Gene3D" id="1.10.1300.10">
    <property type="entry name" value="3'5'-cyclic nucleotide phosphodiesterase, catalytic domain"/>
    <property type="match status" value="1"/>
</dbReference>
<organism evidence="13 14">
    <name type="scientific">Corvus brachyrhynchos</name>
    <name type="common">American crow</name>
    <dbReference type="NCBI Taxonomy" id="85066"/>
    <lineage>
        <taxon>Eukaryota</taxon>
        <taxon>Metazoa</taxon>
        <taxon>Chordata</taxon>
        <taxon>Craniata</taxon>
        <taxon>Vertebrata</taxon>
        <taxon>Euteleostomi</taxon>
        <taxon>Archelosauria</taxon>
        <taxon>Archosauria</taxon>
        <taxon>Dinosauria</taxon>
        <taxon>Saurischia</taxon>
        <taxon>Theropoda</taxon>
        <taxon>Coelurosauria</taxon>
        <taxon>Aves</taxon>
        <taxon>Neognathae</taxon>
        <taxon>Neoaves</taxon>
        <taxon>Telluraves</taxon>
        <taxon>Australaves</taxon>
        <taxon>Passeriformes</taxon>
        <taxon>Corvoidea</taxon>
        <taxon>Corvidae</taxon>
        <taxon>Corvus</taxon>
    </lineage>
</organism>
<feature type="region of interest" description="Disordered" evidence="11">
    <location>
        <begin position="178"/>
        <end position="216"/>
    </location>
</feature>
<evidence type="ECO:0000256" key="6">
    <source>
        <dbReference type="ARBA" id="ARBA00033681"/>
    </source>
</evidence>
<feature type="binding site" evidence="9">
    <location>
        <position position="466"/>
    </location>
    <ligand>
        <name>Zn(2+)</name>
        <dbReference type="ChEBI" id="CHEBI:29105"/>
        <label>1</label>
    </ligand>
</feature>
<feature type="domain" description="PDEase" evidence="12">
    <location>
        <begin position="232"/>
        <end position="561"/>
    </location>
</feature>
<dbReference type="EC" id="3.1.4.-" evidence="10"/>
<dbReference type="GO" id="GO:0046872">
    <property type="term" value="F:metal ion binding"/>
    <property type="evidence" value="ECO:0007669"/>
    <property type="project" value="UniProtKB-KW"/>
</dbReference>
<protein>
    <recommendedName>
        <fullName evidence="10">Phosphodiesterase</fullName>
        <ecNumber evidence="10">3.1.4.-</ecNumber>
    </recommendedName>
</protein>
<accession>A0A091F144</accession>
<dbReference type="AlphaFoldDB" id="A0A091F144"/>
<evidence type="ECO:0000256" key="7">
    <source>
        <dbReference type="PIRSR" id="PIRSR623088-1"/>
    </source>
</evidence>
<comment type="cofactor">
    <cofactor evidence="10">
        <name>a divalent metal cation</name>
        <dbReference type="ChEBI" id="CHEBI:60240"/>
    </cofactor>
    <text evidence="10">Binds 2 divalent metal cations per subunit. Site 1 may preferentially bind zinc ions, while site 2 has a preference for magnesium and/or manganese ions.</text>
</comment>
<feature type="binding site" evidence="8">
    <location>
        <position position="517"/>
    </location>
    <ligand>
        <name>AMP</name>
        <dbReference type="ChEBI" id="CHEBI:456215"/>
    </ligand>
</feature>
<keyword evidence="5" id="KW-0114">cAMP</keyword>
<evidence type="ECO:0000256" key="1">
    <source>
        <dbReference type="ARBA" id="ARBA00004703"/>
    </source>
</evidence>
<sequence>FDLENGPPGRGALDPQASPGAGLVLQGTFSHGQRRESFLYRSDSDYDLSPKAMSRNSSIASDLHGEDMIVTPFAQVGANAVPCPGGDAARTQHRAGWWALCPRGPGVSTGVMQVESPTCFLWRNGMGGAGGFPRCPSGIWCLRGVTAFVLAGGAGAYWCILVHWGCWGRSGVPEGVSRPVDADKQHEVEIPSALAKDKEKERRKRPMSQISGVRKLTHSSSLAAAGIPRFGVRTDHEALLAKELEDTNKWGLNVFKVAEYSGNRPLTVIMYSIFQERDLMKTFRIPVNTFITYMLTLEDHYHADVAYHNNLHAADVAQSTHVLLSTPALEAVFTDLEIMAAIFASAIHDVDHPGVSNQFLINTNSELALMYNDASVLENHHLAVGFKLLQEENCDIFQNLSRKQRQTLRKMVIDMVLATDMSKHMNLLADLKTMVETKKVTSLGVLLLDNYSDRIQVLQNMVHCADLSNPTKPLELYRQWTDRIMVEFFHQGDREREKGMEISPMCDKHTASVEKSQVGFIDFIAHPLWETWADLVHPDAQELLDTLEDNREWYQSMIPRSPSPPPEGATVSPATTDKFQFELTLEEEEEGESDTELEGTESPLDEDNSGSKTPGTDDSESAD</sequence>
<feature type="active site" description="Proton donor" evidence="7">
    <location>
        <position position="308"/>
    </location>
</feature>
<evidence type="ECO:0000256" key="11">
    <source>
        <dbReference type="SAM" id="MobiDB-lite"/>
    </source>
</evidence>
<keyword evidence="4 10" id="KW-0378">Hydrolase</keyword>
<feature type="region of interest" description="Disordered" evidence="11">
    <location>
        <begin position="1"/>
        <end position="22"/>
    </location>
</feature>
<evidence type="ECO:0000259" key="12">
    <source>
        <dbReference type="PROSITE" id="PS51845"/>
    </source>
</evidence>
<dbReference type="GO" id="GO:0007165">
    <property type="term" value="P:signal transduction"/>
    <property type="evidence" value="ECO:0007669"/>
    <property type="project" value="InterPro"/>
</dbReference>
<dbReference type="InterPro" id="IPR036971">
    <property type="entry name" value="PDEase_catalytic_dom_sf"/>
</dbReference>
<feature type="compositionally biased region" description="Acidic residues" evidence="11">
    <location>
        <begin position="584"/>
        <end position="608"/>
    </location>
</feature>
<dbReference type="PROSITE" id="PS00126">
    <property type="entry name" value="PDEASE_I_1"/>
    <property type="match status" value="1"/>
</dbReference>
<evidence type="ECO:0000313" key="14">
    <source>
        <dbReference type="Proteomes" id="UP000052976"/>
    </source>
</evidence>
<dbReference type="InterPro" id="IPR023088">
    <property type="entry name" value="PDEase"/>
</dbReference>
<dbReference type="InterPro" id="IPR023174">
    <property type="entry name" value="PDEase_CS"/>
</dbReference>
<feature type="region of interest" description="Disordered" evidence="11">
    <location>
        <begin position="556"/>
        <end position="623"/>
    </location>
</feature>
<dbReference type="Proteomes" id="UP000052976">
    <property type="component" value="Unassembled WGS sequence"/>
</dbReference>
<dbReference type="InterPro" id="IPR002073">
    <property type="entry name" value="PDEase_catalytic_dom"/>
</dbReference>
<dbReference type="PANTHER" id="PTHR11347">
    <property type="entry name" value="CYCLIC NUCLEOTIDE PHOSPHODIESTERASE"/>
    <property type="match status" value="1"/>
</dbReference>
<evidence type="ECO:0000256" key="8">
    <source>
        <dbReference type="PIRSR" id="PIRSR623088-2"/>
    </source>
</evidence>
<evidence type="ECO:0000256" key="4">
    <source>
        <dbReference type="ARBA" id="ARBA00022801"/>
    </source>
</evidence>
<feature type="compositionally biased region" description="Basic and acidic residues" evidence="11">
    <location>
        <begin position="180"/>
        <end position="200"/>
    </location>
</feature>
<dbReference type="STRING" id="85066.A0A091F144"/>
<feature type="binding site" evidence="8">
    <location>
        <begin position="308"/>
        <end position="312"/>
    </location>
    <ligand>
        <name>AMP</name>
        <dbReference type="ChEBI" id="CHEBI:456215"/>
    </ligand>
</feature>
<evidence type="ECO:0000256" key="3">
    <source>
        <dbReference type="ARBA" id="ARBA00022723"/>
    </source>
</evidence>
<feature type="binding site" evidence="8">
    <location>
        <position position="349"/>
    </location>
    <ligand>
        <name>AMP</name>
        <dbReference type="ChEBI" id="CHEBI:456215"/>
    </ligand>
</feature>
<keyword evidence="14" id="KW-1185">Reference proteome</keyword>
<dbReference type="SUPFAM" id="SSF109604">
    <property type="entry name" value="HD-domain/PDEase-like"/>
    <property type="match status" value="1"/>
</dbReference>
<feature type="binding site" evidence="9">
    <location>
        <position position="349"/>
    </location>
    <ligand>
        <name>Zn(2+)</name>
        <dbReference type="ChEBI" id="CHEBI:29105"/>
        <label>1</label>
    </ligand>
</feature>
<evidence type="ECO:0000256" key="10">
    <source>
        <dbReference type="RuleBase" id="RU363067"/>
    </source>
</evidence>
<proteinExistence type="inferred from homology"/>
<evidence type="ECO:0000313" key="13">
    <source>
        <dbReference type="EMBL" id="KFO63888.1"/>
    </source>
</evidence>
<dbReference type="PROSITE" id="PS51845">
    <property type="entry name" value="PDEASE_I_2"/>
    <property type="match status" value="1"/>
</dbReference>